<gene>
    <name evidence="2" type="ORF">ACFQ21_07670</name>
</gene>
<sequence>MISSLTSNSYLTFLIGNDKFAVPVEHVQEVIEVDQVTKLPHAPAYMLGIINLRGKILPLIDTRQKLGLPSAEVTHSNRILVLDIKDADNKQLLIGATVDIAREVVAIGPQDVQDPAHIQYNNTTSLSGIVNHQGDITMILNVPTLFSIGEITSFDLPVN</sequence>
<name>A0ABW3K180_9BACT</name>
<evidence type="ECO:0000313" key="2">
    <source>
        <dbReference type="EMBL" id="MFD0999180.1"/>
    </source>
</evidence>
<dbReference type="SUPFAM" id="SSF50341">
    <property type="entry name" value="CheW-like"/>
    <property type="match status" value="1"/>
</dbReference>
<feature type="domain" description="CheW-like" evidence="1">
    <location>
        <begin position="7"/>
        <end position="151"/>
    </location>
</feature>
<proteinExistence type="predicted"/>
<dbReference type="SMART" id="SM00260">
    <property type="entry name" value="CheW"/>
    <property type="match status" value="1"/>
</dbReference>
<dbReference type="InterPro" id="IPR039315">
    <property type="entry name" value="CheW"/>
</dbReference>
<dbReference type="Proteomes" id="UP001597112">
    <property type="component" value="Unassembled WGS sequence"/>
</dbReference>
<comment type="caution">
    <text evidence="2">The sequence shown here is derived from an EMBL/GenBank/DDBJ whole genome shotgun (WGS) entry which is preliminary data.</text>
</comment>
<dbReference type="PROSITE" id="PS50851">
    <property type="entry name" value="CHEW"/>
    <property type="match status" value="1"/>
</dbReference>
<dbReference type="InterPro" id="IPR036061">
    <property type="entry name" value="CheW-like_dom_sf"/>
</dbReference>
<dbReference type="EMBL" id="JBHTKA010000001">
    <property type="protein sequence ID" value="MFD0999180.1"/>
    <property type="molecule type" value="Genomic_DNA"/>
</dbReference>
<dbReference type="Pfam" id="PF01584">
    <property type="entry name" value="CheW"/>
    <property type="match status" value="1"/>
</dbReference>
<evidence type="ECO:0000313" key="3">
    <source>
        <dbReference type="Proteomes" id="UP001597112"/>
    </source>
</evidence>
<organism evidence="2 3">
    <name type="scientific">Ohtaekwangia kribbensis</name>
    <dbReference type="NCBI Taxonomy" id="688913"/>
    <lineage>
        <taxon>Bacteria</taxon>
        <taxon>Pseudomonadati</taxon>
        <taxon>Bacteroidota</taxon>
        <taxon>Cytophagia</taxon>
        <taxon>Cytophagales</taxon>
        <taxon>Fulvivirgaceae</taxon>
        <taxon>Ohtaekwangia</taxon>
    </lineage>
</organism>
<dbReference type="Gene3D" id="2.40.50.180">
    <property type="entry name" value="CheA-289, Domain 4"/>
    <property type="match status" value="1"/>
</dbReference>
<reference evidence="3" key="1">
    <citation type="journal article" date="2019" name="Int. J. Syst. Evol. Microbiol.">
        <title>The Global Catalogue of Microorganisms (GCM) 10K type strain sequencing project: providing services to taxonomists for standard genome sequencing and annotation.</title>
        <authorList>
            <consortium name="The Broad Institute Genomics Platform"/>
            <consortium name="The Broad Institute Genome Sequencing Center for Infectious Disease"/>
            <person name="Wu L."/>
            <person name="Ma J."/>
        </authorList>
    </citation>
    <scope>NUCLEOTIDE SEQUENCE [LARGE SCALE GENOMIC DNA]</scope>
    <source>
        <strain evidence="3">CCUG 58938</strain>
    </source>
</reference>
<dbReference type="RefSeq" id="WP_377577168.1">
    <property type="nucleotide sequence ID" value="NZ_JBHTKA010000001.1"/>
</dbReference>
<dbReference type="InterPro" id="IPR002545">
    <property type="entry name" value="CheW-lke_dom"/>
</dbReference>
<accession>A0ABW3K180</accession>
<evidence type="ECO:0000259" key="1">
    <source>
        <dbReference type="PROSITE" id="PS50851"/>
    </source>
</evidence>
<dbReference type="PANTHER" id="PTHR22617:SF23">
    <property type="entry name" value="CHEMOTAXIS PROTEIN CHEW"/>
    <property type="match status" value="1"/>
</dbReference>
<dbReference type="Gene3D" id="2.30.30.40">
    <property type="entry name" value="SH3 Domains"/>
    <property type="match status" value="1"/>
</dbReference>
<dbReference type="PANTHER" id="PTHR22617">
    <property type="entry name" value="CHEMOTAXIS SENSOR HISTIDINE KINASE-RELATED"/>
    <property type="match status" value="1"/>
</dbReference>
<keyword evidence="3" id="KW-1185">Reference proteome</keyword>
<protein>
    <submittedName>
        <fullName evidence="2">Chemotaxis protein CheW</fullName>
    </submittedName>
</protein>